<dbReference type="Proteomes" id="UP001234989">
    <property type="component" value="Chromosome 8"/>
</dbReference>
<dbReference type="CDD" id="cd01650">
    <property type="entry name" value="RT_nLTR_like"/>
    <property type="match status" value="1"/>
</dbReference>
<accession>A0AAF0UC45</accession>
<dbReference type="PROSITE" id="PS50878">
    <property type="entry name" value="RT_POL"/>
    <property type="match status" value="1"/>
</dbReference>
<dbReference type="EMBL" id="CP133619">
    <property type="protein sequence ID" value="WMV43298.1"/>
    <property type="molecule type" value="Genomic_DNA"/>
</dbReference>
<evidence type="ECO:0000259" key="1">
    <source>
        <dbReference type="PROSITE" id="PS50878"/>
    </source>
</evidence>
<evidence type="ECO:0000313" key="3">
    <source>
        <dbReference type="Proteomes" id="UP001234989"/>
    </source>
</evidence>
<dbReference type="PANTHER" id="PTHR33116">
    <property type="entry name" value="REVERSE TRANSCRIPTASE ZINC-BINDING DOMAIN-CONTAINING PROTEIN-RELATED-RELATED"/>
    <property type="match status" value="1"/>
</dbReference>
<proteinExistence type="predicted"/>
<dbReference type="InterPro" id="IPR043502">
    <property type="entry name" value="DNA/RNA_pol_sf"/>
</dbReference>
<feature type="domain" description="Reverse transcriptase" evidence="1">
    <location>
        <begin position="304"/>
        <end position="584"/>
    </location>
</feature>
<protein>
    <recommendedName>
        <fullName evidence="1">Reverse transcriptase domain-containing protein</fullName>
    </recommendedName>
</protein>
<dbReference type="AlphaFoldDB" id="A0AAF0UC45"/>
<reference evidence="2" key="1">
    <citation type="submission" date="2023-08" db="EMBL/GenBank/DDBJ databases">
        <title>A de novo genome assembly of Solanum verrucosum Schlechtendal, a Mexican diploid species geographically isolated from the other diploid A-genome species in potato relatives.</title>
        <authorList>
            <person name="Hosaka K."/>
        </authorList>
    </citation>
    <scope>NUCLEOTIDE SEQUENCE</scope>
    <source>
        <tissue evidence="2">Young leaves</tissue>
    </source>
</reference>
<dbReference type="InterPro" id="IPR000477">
    <property type="entry name" value="RT_dom"/>
</dbReference>
<dbReference type="Pfam" id="PF00078">
    <property type="entry name" value="RVT_1"/>
    <property type="match status" value="1"/>
</dbReference>
<gene>
    <name evidence="2" type="ORF">MTR67_036683</name>
</gene>
<evidence type="ECO:0000313" key="2">
    <source>
        <dbReference type="EMBL" id="WMV43298.1"/>
    </source>
</evidence>
<dbReference type="InterPro" id="IPR026960">
    <property type="entry name" value="RVT-Znf"/>
</dbReference>
<keyword evidence="3" id="KW-1185">Reference proteome</keyword>
<organism evidence="2 3">
    <name type="scientific">Solanum verrucosum</name>
    <dbReference type="NCBI Taxonomy" id="315347"/>
    <lineage>
        <taxon>Eukaryota</taxon>
        <taxon>Viridiplantae</taxon>
        <taxon>Streptophyta</taxon>
        <taxon>Embryophyta</taxon>
        <taxon>Tracheophyta</taxon>
        <taxon>Spermatophyta</taxon>
        <taxon>Magnoliopsida</taxon>
        <taxon>eudicotyledons</taxon>
        <taxon>Gunneridae</taxon>
        <taxon>Pentapetalae</taxon>
        <taxon>asterids</taxon>
        <taxon>lamiids</taxon>
        <taxon>Solanales</taxon>
        <taxon>Solanaceae</taxon>
        <taxon>Solanoideae</taxon>
        <taxon>Solaneae</taxon>
        <taxon>Solanum</taxon>
    </lineage>
</organism>
<name>A0AAF0UC45_SOLVR</name>
<dbReference type="PANTHER" id="PTHR33116:SF85">
    <property type="entry name" value="REVERSE TRANSCRIPTASE ZINC-BINDING DOMAIN-CONTAINING PROTEIN"/>
    <property type="match status" value="1"/>
</dbReference>
<dbReference type="SUPFAM" id="SSF56672">
    <property type="entry name" value="DNA/RNA polymerases"/>
    <property type="match status" value="1"/>
</dbReference>
<dbReference type="Pfam" id="PF13966">
    <property type="entry name" value="zf-RVT"/>
    <property type="match status" value="1"/>
</dbReference>
<sequence length="968" mass="113045">MLGGISLVNQKLDLQWISPKSPYLSSSCGGEGSVGMYQSRREKVCEAYFNAKSGPNKDENTKSYFKFENWWLDIEGFNDKIKGWWNSFSFIGKPDYVLVAKLKALKEKLKEWSKTAQGNLGTQKQNVLKQLAELEEIQENRTLRPEEISSKTALISEFEDIAKREEIAWRQRSRAVWLEQGDRNTNFFHRTANAHRRMNTISKRKVRGENLTEPEEIQKEIVTYYEELYSEPEQWRPYLEMRNCPMIHEEENKLLLAPFEQQEILESIKACAGDKAPGPDGYSMAFFSQCWDIIKPDLVATVQQFHKAERFEKSINSTFVALIPKKVGAEELTDFRPISLIGGVYKIIAKLLAERLKKVLHRLVDSQQMAFIKGRQIMDAVLIANGCVESRQRSKCPGILCKLDIQKAYDHLNWNFLLLMMQRMGFGAKWIRWVKFCISTVKFSILVNRTPSGFFSSQRGLRQGDPLSPFLFILAMEGLSNLIHTAKRKGWVRGFRVDSSAQNGLEITHLQYADDTLIFCEARTEQILILRVIFIIFEAVSGLHINWGKSFIYPINEVAQVESLAGVLGGRVGELPTIYLGMPLGGKSKSIGIWNGVIEKCEKKLTNWKSQYLSRGGRLTMVNSVLDAIPAYMMSVFPAPNNVIQRIDALRRSFFWQGNEDKKKFHLVKWEEVIKNKKEGGLGIRNMKKQNKSLMLKWLWKFMTGENMLWREVIRAKYEMENRWMTKMVTTPYGCGIWRSIRNLWPLFLSRIRFQVGNGMKVSFWEDRWIAQRTLKQLFPDLYTLSLQQNATVAEMWTGQGWNLHLRRNLNDWEMGNIVAFHDTMAQFSNLTREEDKVVWKIGSKGVFSVKSAYKDLNQSNSNDRMELWPWRMIWRPKIPYKVNCFTWLLAKEAVLTQENIKKRKFQLCSRCYLCEEQEETVNHLFLHCKWTDQLWRIFSSLRKITWVKPRNIAQLLNCLDQYWQYYN</sequence>